<dbReference type="CDD" id="cd02696">
    <property type="entry name" value="MurNAc-LAA"/>
    <property type="match status" value="1"/>
</dbReference>
<dbReference type="SUPFAM" id="SSF53187">
    <property type="entry name" value="Zn-dependent exopeptidases"/>
    <property type="match status" value="1"/>
</dbReference>
<dbReference type="EMBL" id="VOCK01000187">
    <property type="protein sequence ID" value="TWQ46018.1"/>
    <property type="molecule type" value="Genomic_DNA"/>
</dbReference>
<dbReference type="AlphaFoldDB" id="A0ABD7S320"/>
<name>A0ABD7S320_XANVA</name>
<dbReference type="Proteomes" id="UP000320455">
    <property type="component" value="Unassembled WGS sequence"/>
</dbReference>
<evidence type="ECO:0000259" key="1">
    <source>
        <dbReference type="SMART" id="SM00646"/>
    </source>
</evidence>
<sequence>MIVAGSRGVVQSFPNEKEMWGSLPKDEIGSDIRSRPRYAVYLKAKAIISLHTDAGSTTATGSKILYATGRESSKLLADAVSCSMKEVINATPGYEQWVVRAAEASTEYGENTYALGVPAVLVEVGFASNPTNATALLDPVFRDAAMRGVEKGYRINRSGKTCTPQKISVANTSAVVNGPKITISTSFVGNPQFPLAYERKFTTCPTGWTCPSFSKTYATEQASPLTNEWYCTGSSGTKTTSFEMLTTVIDADGVKTEAKSTFTCKATA</sequence>
<keyword evidence="3" id="KW-1185">Reference proteome</keyword>
<protein>
    <submittedName>
        <fullName evidence="2">N-acetylmuramoyl-L-alanine amidase</fullName>
    </submittedName>
</protein>
<dbReference type="Pfam" id="PF01520">
    <property type="entry name" value="Amidase_3"/>
    <property type="match status" value="1"/>
</dbReference>
<dbReference type="InterPro" id="IPR002508">
    <property type="entry name" value="MurNAc-LAA_cat"/>
</dbReference>
<proteinExistence type="predicted"/>
<comment type="caution">
    <text evidence="2">The sequence shown here is derived from an EMBL/GenBank/DDBJ whole genome shotgun (WGS) entry which is preliminary data.</text>
</comment>
<feature type="domain" description="MurNAc-LAA" evidence="1">
    <location>
        <begin position="36"/>
        <end position="154"/>
    </location>
</feature>
<dbReference type="Gene3D" id="3.40.630.40">
    <property type="entry name" value="Zn-dependent exopeptidases"/>
    <property type="match status" value="1"/>
</dbReference>
<evidence type="ECO:0000313" key="2">
    <source>
        <dbReference type="EMBL" id="TWQ46018.1"/>
    </source>
</evidence>
<reference evidence="3" key="1">
    <citation type="journal article" date="2020" name="Phytopathology">
        <title>Genomic acquisitions in emerging populations of Xanthomonas vasicola pv. vasculorum infecting corn in the U.S. and Argentina.</title>
        <authorList>
            <person name="Perez-Quintero A.L."/>
        </authorList>
    </citation>
    <scope>NUCLEOTIDE SEQUENCE [LARGE SCALE GENOMIC DNA]</scope>
    <source>
        <strain evidence="3">Xvh-L</strain>
    </source>
</reference>
<gene>
    <name evidence="2" type="ORF">FQK01_24450</name>
</gene>
<evidence type="ECO:0000313" key="3">
    <source>
        <dbReference type="Proteomes" id="UP000320455"/>
    </source>
</evidence>
<dbReference type="SMART" id="SM00646">
    <property type="entry name" value="Ami_3"/>
    <property type="match status" value="1"/>
</dbReference>
<organism evidence="2 3">
    <name type="scientific">Xanthomonas vasicola</name>
    <dbReference type="NCBI Taxonomy" id="56459"/>
    <lineage>
        <taxon>Bacteria</taxon>
        <taxon>Pseudomonadati</taxon>
        <taxon>Pseudomonadota</taxon>
        <taxon>Gammaproteobacteria</taxon>
        <taxon>Lysobacterales</taxon>
        <taxon>Lysobacteraceae</taxon>
        <taxon>Xanthomonas</taxon>
    </lineage>
</organism>
<accession>A0ABD7S320</accession>